<reference evidence="6" key="2">
    <citation type="submission" date="2023-04" db="EMBL/GenBank/DDBJ databases">
        <title>Paracnuella aquatica gen. nov., sp. nov., a member of the family Chitinophagaceae isolated from a hot spring.</title>
        <authorList>
            <person name="Wang C."/>
        </authorList>
    </citation>
    <scope>NUCLEOTIDE SEQUENCE</scope>
    <source>
        <strain evidence="6">LB-8</strain>
    </source>
</reference>
<evidence type="ECO:0000256" key="3">
    <source>
        <dbReference type="ARBA" id="ARBA00022989"/>
    </source>
</evidence>
<proteinExistence type="predicted"/>
<feature type="transmembrane region" description="Helical" evidence="5">
    <location>
        <begin position="79"/>
        <end position="97"/>
    </location>
</feature>
<keyword evidence="3 5" id="KW-1133">Transmembrane helix</keyword>
<sequence length="232" mass="27127">MDTKKKLTVGQIIFTVFYLLFWPALILFLSGDWFWTEGWIFGTWFLTTTIGVTVYLYIKDPALLIERYRRPGTGNQQSWDKVLMAVIMVIFLLWVVIIPLDSKRFRWTPGFPTALKYVGGVMLLLSSFFLFRAFSDNTFLSPLVRVQRERQQQLITTGVYAFVRHPMYLGALLMFLGTPLLLGSYFGIAIGVLVIFLMGLRTLGEEKMLMEEFKDYAAYKQKVRYRFIPFLW</sequence>
<dbReference type="EMBL" id="JAOTIF010000006">
    <property type="protein sequence ID" value="MCU7549637.1"/>
    <property type="molecule type" value="Genomic_DNA"/>
</dbReference>
<feature type="transmembrane region" description="Helical" evidence="5">
    <location>
        <begin position="182"/>
        <end position="200"/>
    </location>
</feature>
<reference evidence="6" key="1">
    <citation type="submission" date="2022-09" db="EMBL/GenBank/DDBJ databases">
        <authorList>
            <person name="Yuan C."/>
            <person name="Ke Z."/>
        </authorList>
    </citation>
    <scope>NUCLEOTIDE SEQUENCE</scope>
    <source>
        <strain evidence="6">LB-8</strain>
    </source>
</reference>
<dbReference type="AlphaFoldDB" id="A0A9X3BHH3"/>
<evidence type="ECO:0000256" key="4">
    <source>
        <dbReference type="ARBA" id="ARBA00023136"/>
    </source>
</evidence>
<keyword evidence="4 5" id="KW-0472">Membrane</keyword>
<feature type="transmembrane region" description="Helical" evidence="5">
    <location>
        <begin position="154"/>
        <end position="176"/>
    </location>
</feature>
<dbReference type="Proteomes" id="UP001155483">
    <property type="component" value="Unassembled WGS sequence"/>
</dbReference>
<comment type="subcellular location">
    <subcellularLocation>
        <location evidence="1">Endomembrane system</location>
        <topology evidence="1">Multi-pass membrane protein</topology>
    </subcellularLocation>
</comment>
<dbReference type="InterPro" id="IPR007318">
    <property type="entry name" value="Phopholipid_MeTrfase"/>
</dbReference>
<dbReference type="PANTHER" id="PTHR43847:SF1">
    <property type="entry name" value="BLL3993 PROTEIN"/>
    <property type="match status" value="1"/>
</dbReference>
<feature type="transmembrane region" description="Helical" evidence="5">
    <location>
        <begin position="39"/>
        <end position="58"/>
    </location>
</feature>
<dbReference type="PANTHER" id="PTHR43847">
    <property type="entry name" value="BLL3993 PROTEIN"/>
    <property type="match status" value="1"/>
</dbReference>
<gene>
    <name evidence="6" type="ORF">OCK74_10960</name>
</gene>
<evidence type="ECO:0000313" key="6">
    <source>
        <dbReference type="EMBL" id="MCU7549637.1"/>
    </source>
</evidence>
<feature type="transmembrane region" description="Helical" evidence="5">
    <location>
        <begin position="12"/>
        <end position="33"/>
    </location>
</feature>
<dbReference type="GO" id="GO:0012505">
    <property type="term" value="C:endomembrane system"/>
    <property type="evidence" value="ECO:0007669"/>
    <property type="project" value="UniProtKB-SubCell"/>
</dbReference>
<comment type="caution">
    <text evidence="6">The sequence shown here is derived from an EMBL/GenBank/DDBJ whole genome shotgun (WGS) entry which is preliminary data.</text>
</comment>
<dbReference type="RefSeq" id="WP_279297078.1">
    <property type="nucleotide sequence ID" value="NZ_JAOTIF010000006.1"/>
</dbReference>
<accession>A0A9X3BHH3</accession>
<evidence type="ECO:0000256" key="2">
    <source>
        <dbReference type="ARBA" id="ARBA00022692"/>
    </source>
</evidence>
<organism evidence="6 7">
    <name type="scientific">Paraflavisolibacter caeni</name>
    <dbReference type="NCBI Taxonomy" id="2982496"/>
    <lineage>
        <taxon>Bacteria</taxon>
        <taxon>Pseudomonadati</taxon>
        <taxon>Bacteroidota</taxon>
        <taxon>Chitinophagia</taxon>
        <taxon>Chitinophagales</taxon>
        <taxon>Chitinophagaceae</taxon>
        <taxon>Paraflavisolibacter</taxon>
    </lineage>
</organism>
<dbReference type="InterPro" id="IPR052527">
    <property type="entry name" value="Metal_cation-efflux_comp"/>
</dbReference>
<dbReference type="Gene3D" id="1.20.120.1630">
    <property type="match status" value="1"/>
</dbReference>
<keyword evidence="7" id="KW-1185">Reference proteome</keyword>
<evidence type="ECO:0000256" key="5">
    <source>
        <dbReference type="SAM" id="Phobius"/>
    </source>
</evidence>
<protein>
    <submittedName>
        <fullName evidence="6">Isoprenylcysteine carboxylmethyltransferase family protein</fullName>
    </submittedName>
</protein>
<name>A0A9X3BHH3_9BACT</name>
<feature type="transmembrane region" description="Helical" evidence="5">
    <location>
        <begin position="117"/>
        <end position="134"/>
    </location>
</feature>
<dbReference type="Pfam" id="PF04191">
    <property type="entry name" value="PEMT"/>
    <property type="match status" value="1"/>
</dbReference>
<evidence type="ECO:0000313" key="7">
    <source>
        <dbReference type="Proteomes" id="UP001155483"/>
    </source>
</evidence>
<keyword evidence="2 5" id="KW-0812">Transmembrane</keyword>
<evidence type="ECO:0000256" key="1">
    <source>
        <dbReference type="ARBA" id="ARBA00004127"/>
    </source>
</evidence>